<proteinExistence type="predicted"/>
<keyword evidence="1" id="KW-0812">Transmembrane</keyword>
<feature type="transmembrane region" description="Helical" evidence="1">
    <location>
        <begin position="141"/>
        <end position="162"/>
    </location>
</feature>
<dbReference type="EMBL" id="LCMI01000004">
    <property type="protein sequence ID" value="KKU33372.1"/>
    <property type="molecule type" value="Genomic_DNA"/>
</dbReference>
<dbReference type="AlphaFoldDB" id="A0A0G1PL10"/>
<gene>
    <name evidence="2" type="ORF">UX47_C0004G0017</name>
</gene>
<evidence type="ECO:0000313" key="2">
    <source>
        <dbReference type="EMBL" id="KKU33372.1"/>
    </source>
</evidence>
<keyword evidence="1" id="KW-0472">Membrane</keyword>
<keyword evidence="1" id="KW-1133">Transmembrane helix</keyword>
<protein>
    <submittedName>
        <fullName evidence="2">Uncharacterized protein</fullName>
    </submittedName>
</protein>
<comment type="caution">
    <text evidence="2">The sequence shown here is derived from an EMBL/GenBank/DDBJ whole genome shotgun (WGS) entry which is preliminary data.</text>
</comment>
<accession>A0A0G1PL10</accession>
<feature type="transmembrane region" description="Helical" evidence="1">
    <location>
        <begin position="199"/>
        <end position="217"/>
    </location>
</feature>
<sequence length="271" mass="29770">MKKIVILLAVFILALILVSCAPRETGTISFSTPAWGQVFRDEYSGAYQYAPLIVSSTYQNDKIVRFSTGEQSEAVVCLVKANAVDQSCPDMPLYAPGEYTITAEVNRLDGSIATSMVEFKWDPFTVLDKTMFAWSLTSSPVGGYLVVYGLLLMVSSLITGLITKDWIKVAIANVVLTAVLIVILFFLPSAGPAVAANCWLVPFLVLLGMMTFGLIRLRRPLLRAIRPDGTEIRYESRPSGRSDEPLVVNLREIHQGLDVKGTIFEKRGGNL</sequence>
<reference evidence="2 3" key="1">
    <citation type="journal article" date="2015" name="Nature">
        <title>rRNA introns, odd ribosomes, and small enigmatic genomes across a large radiation of phyla.</title>
        <authorList>
            <person name="Brown C.T."/>
            <person name="Hug L.A."/>
            <person name="Thomas B.C."/>
            <person name="Sharon I."/>
            <person name="Castelle C.J."/>
            <person name="Singh A."/>
            <person name="Wilkins M.J."/>
            <person name="Williams K.H."/>
            <person name="Banfield J.F."/>
        </authorList>
    </citation>
    <scope>NUCLEOTIDE SEQUENCE [LARGE SCALE GENOMIC DNA]</scope>
</reference>
<evidence type="ECO:0000256" key="1">
    <source>
        <dbReference type="SAM" id="Phobius"/>
    </source>
</evidence>
<feature type="transmembrane region" description="Helical" evidence="1">
    <location>
        <begin position="169"/>
        <end position="187"/>
    </location>
</feature>
<dbReference type="Proteomes" id="UP000034794">
    <property type="component" value="Unassembled WGS sequence"/>
</dbReference>
<name>A0A0G1PL10_9BACT</name>
<dbReference type="PROSITE" id="PS51257">
    <property type="entry name" value="PROKAR_LIPOPROTEIN"/>
    <property type="match status" value="1"/>
</dbReference>
<evidence type="ECO:0000313" key="3">
    <source>
        <dbReference type="Proteomes" id="UP000034794"/>
    </source>
</evidence>
<organism evidence="2 3">
    <name type="scientific">Candidatus Collierbacteria bacterium GW2011_GWA2_46_26</name>
    <dbReference type="NCBI Taxonomy" id="1618381"/>
    <lineage>
        <taxon>Bacteria</taxon>
        <taxon>Candidatus Collieribacteriota</taxon>
    </lineage>
</organism>